<dbReference type="Gramene" id="GBG80656">
    <property type="protein sequence ID" value="GBG80656"/>
    <property type="gene ID" value="CBR_g31116"/>
</dbReference>
<sequence length="319" mass="36928">MGVFPRDEVEDDLRFDGTNLEDFIDSLQLAAEIGEWSEEENKKQLIARTEKDEKEEIKGIVEGSRILERITAEMGIAYTQARQDQSRKERLQEKGLWIRKEMDEPQGKETKVEEEDDVPLKRLRNKARTVPVSNSRGSDQAEEDKQKEVEVAERRRRSLGASVAQRERKVEEKRSVEVAKKGAHERRSEKGGGAKETGEGKKLQEGDRAPRVVRTKEKRTIGKGREKERGEGEEEVRLKGSKGVEVETGKRRVECGEPSQLREEVEEGQVSKEEKAQKKRKRKEWRNYMIRMLQDNDLPVNSTWDVRFERMLLSKLVVS</sequence>
<feature type="compositionally biased region" description="Basic and acidic residues" evidence="1">
    <location>
        <begin position="165"/>
        <end position="276"/>
    </location>
</feature>
<name>A0A388LEB8_CHABU</name>
<proteinExistence type="predicted"/>
<organism evidence="2 3">
    <name type="scientific">Chara braunii</name>
    <name type="common">Braun's stonewort</name>
    <dbReference type="NCBI Taxonomy" id="69332"/>
    <lineage>
        <taxon>Eukaryota</taxon>
        <taxon>Viridiplantae</taxon>
        <taxon>Streptophyta</taxon>
        <taxon>Charophyceae</taxon>
        <taxon>Charales</taxon>
        <taxon>Characeae</taxon>
        <taxon>Chara</taxon>
    </lineage>
</organism>
<evidence type="ECO:0000313" key="3">
    <source>
        <dbReference type="Proteomes" id="UP000265515"/>
    </source>
</evidence>
<keyword evidence="3" id="KW-1185">Reference proteome</keyword>
<reference evidence="2 3" key="1">
    <citation type="journal article" date="2018" name="Cell">
        <title>The Chara Genome: Secondary Complexity and Implications for Plant Terrestrialization.</title>
        <authorList>
            <person name="Nishiyama T."/>
            <person name="Sakayama H."/>
            <person name="Vries J.D."/>
            <person name="Buschmann H."/>
            <person name="Saint-Marcoux D."/>
            <person name="Ullrich K.K."/>
            <person name="Haas F.B."/>
            <person name="Vanderstraeten L."/>
            <person name="Becker D."/>
            <person name="Lang D."/>
            <person name="Vosolsobe S."/>
            <person name="Rombauts S."/>
            <person name="Wilhelmsson P.K.I."/>
            <person name="Janitza P."/>
            <person name="Kern R."/>
            <person name="Heyl A."/>
            <person name="Rumpler F."/>
            <person name="Villalobos L.I.A.C."/>
            <person name="Clay J.M."/>
            <person name="Skokan R."/>
            <person name="Toyoda A."/>
            <person name="Suzuki Y."/>
            <person name="Kagoshima H."/>
            <person name="Schijlen E."/>
            <person name="Tajeshwar N."/>
            <person name="Catarino B."/>
            <person name="Hetherington A.J."/>
            <person name="Saltykova A."/>
            <person name="Bonnot C."/>
            <person name="Breuninger H."/>
            <person name="Symeonidi A."/>
            <person name="Radhakrishnan G.V."/>
            <person name="Van Nieuwerburgh F."/>
            <person name="Deforce D."/>
            <person name="Chang C."/>
            <person name="Karol K.G."/>
            <person name="Hedrich R."/>
            <person name="Ulvskov P."/>
            <person name="Glockner G."/>
            <person name="Delwiche C.F."/>
            <person name="Petrasek J."/>
            <person name="Van de Peer Y."/>
            <person name="Friml J."/>
            <person name="Beilby M."/>
            <person name="Dolan L."/>
            <person name="Kohara Y."/>
            <person name="Sugano S."/>
            <person name="Fujiyama A."/>
            <person name="Delaux P.-M."/>
            <person name="Quint M."/>
            <person name="TheiBen G."/>
            <person name="Hagemann M."/>
            <person name="Harholt J."/>
            <person name="Dunand C."/>
            <person name="Zachgo S."/>
            <person name="Langdale J."/>
            <person name="Maumus F."/>
            <person name="Straeten D.V.D."/>
            <person name="Gould S.B."/>
            <person name="Rensing S.A."/>
        </authorList>
    </citation>
    <scope>NUCLEOTIDE SEQUENCE [LARGE SCALE GENOMIC DNA]</scope>
    <source>
        <strain evidence="2 3">S276</strain>
    </source>
</reference>
<dbReference type="EMBL" id="BFEA01000353">
    <property type="protein sequence ID" value="GBG80656.1"/>
    <property type="molecule type" value="Genomic_DNA"/>
</dbReference>
<dbReference type="Proteomes" id="UP000265515">
    <property type="component" value="Unassembled WGS sequence"/>
</dbReference>
<comment type="caution">
    <text evidence="2">The sequence shown here is derived from an EMBL/GenBank/DDBJ whole genome shotgun (WGS) entry which is preliminary data.</text>
</comment>
<feature type="compositionally biased region" description="Basic and acidic residues" evidence="1">
    <location>
        <begin position="143"/>
        <end position="153"/>
    </location>
</feature>
<feature type="compositionally biased region" description="Basic and acidic residues" evidence="1">
    <location>
        <begin position="84"/>
        <end position="111"/>
    </location>
</feature>
<dbReference type="AlphaFoldDB" id="A0A388LEB8"/>
<evidence type="ECO:0000313" key="2">
    <source>
        <dbReference type="EMBL" id="GBG80656.1"/>
    </source>
</evidence>
<evidence type="ECO:0000256" key="1">
    <source>
        <dbReference type="SAM" id="MobiDB-lite"/>
    </source>
</evidence>
<feature type="region of interest" description="Disordered" evidence="1">
    <location>
        <begin position="78"/>
        <end position="284"/>
    </location>
</feature>
<accession>A0A388LEB8</accession>
<protein>
    <submittedName>
        <fullName evidence="2">Uncharacterized protein</fullName>
    </submittedName>
</protein>
<gene>
    <name evidence="2" type="ORF">CBR_g31116</name>
</gene>